<proteinExistence type="predicted"/>
<keyword evidence="3" id="KW-1185">Reference proteome</keyword>
<dbReference type="OrthoDB" id="3222453at2759"/>
<organism evidence="2 3">
    <name type="scientific">Psilocybe cf. subviscida</name>
    <dbReference type="NCBI Taxonomy" id="2480587"/>
    <lineage>
        <taxon>Eukaryota</taxon>
        <taxon>Fungi</taxon>
        <taxon>Dikarya</taxon>
        <taxon>Basidiomycota</taxon>
        <taxon>Agaricomycotina</taxon>
        <taxon>Agaricomycetes</taxon>
        <taxon>Agaricomycetidae</taxon>
        <taxon>Agaricales</taxon>
        <taxon>Agaricineae</taxon>
        <taxon>Strophariaceae</taxon>
        <taxon>Psilocybe</taxon>
    </lineage>
</organism>
<dbReference type="EMBL" id="JAACJJ010000058">
    <property type="protein sequence ID" value="KAF5310214.1"/>
    <property type="molecule type" value="Genomic_DNA"/>
</dbReference>
<accession>A0A8H5ES03</accession>
<name>A0A8H5ES03_9AGAR</name>
<comment type="caution">
    <text evidence="2">The sequence shown here is derived from an EMBL/GenBank/DDBJ whole genome shotgun (WGS) entry which is preliminary data.</text>
</comment>
<dbReference type="AlphaFoldDB" id="A0A8H5ES03"/>
<feature type="region of interest" description="Disordered" evidence="1">
    <location>
        <begin position="1"/>
        <end position="36"/>
    </location>
</feature>
<evidence type="ECO:0000313" key="2">
    <source>
        <dbReference type="EMBL" id="KAF5310214.1"/>
    </source>
</evidence>
<sequence>MWFGNLLKETEVTGDEGQETPSLAETITPHDDHGNPPQYMSRIMPIDSDEVARLNNALAGISISTQLTPLRPLPPTPPHATQAAAPSIQSTHLEPVRRATTTQISDVEPERKTKGRLERFTSIFKKSSKLEPIPFEGGICTEKNNIRQLMSSDLLDDGLSHVMPLWRPELKSEQDTAIGDIGYFSRSSGQFHTLFNIFLTYEENLEAKYNPPLRFRPVPGASSHKSRMIQQSSMSDNHYVKGFERVTHIQSPDDIQFQRIPETTSGIIISLNHGSHHQKDLAKRMALRQGFLRLQDVKIVANWYQHATQCCEEPVFNGSLLMVEQTVATKIWATASSTTPTPVDRQFIIRLENRGPVGTGHDGFLWRGVGSPTVSTADSHEDKDVSYSLIAAIGTLQVEMDKPGWKKNMGRKQEKPATTPGVAMWGPRRTKSSISISSVTQSFGSSFSMDMNNTDALEALRQGTGPAGNNSSSASMMWFKFIQYRGWMAADTSNGKPQKGPPYSVYGFPEIISTYAATRRRSIETYTRGLLLEGHGYPVFYPYGILDPPDISILKPITVGDVGVIGADGHIDWLFNIFLPADRPTQICLPREFQPFDPAPGEGDIRFTANYHAPGTIITSPGVNVDVRSKEPWDVNFTSAENQGAMLILQGGADRYDLISTNRYHEYIAKHAQHWYQIANDFGEVTYPNGSLLVVTGYDSCQRFSHAQFAPEPMHLTMDMQFKQDLGDIPGDWISKGHNQTVGWPYPKGSNMTALDAPLTVFVRGLRISVNGNTWRSILPSTGFLPRNKYCTVVGTKASKKQLWLEKTMKRLGIGLTEEETLQYFISGHEFPDVSIALIDDKIWCSFVEKVGEVKLSLCSAG</sequence>
<reference evidence="2 3" key="1">
    <citation type="journal article" date="2020" name="ISME J.">
        <title>Uncovering the hidden diversity of litter-decomposition mechanisms in mushroom-forming fungi.</title>
        <authorList>
            <person name="Floudas D."/>
            <person name="Bentzer J."/>
            <person name="Ahren D."/>
            <person name="Johansson T."/>
            <person name="Persson P."/>
            <person name="Tunlid A."/>
        </authorList>
    </citation>
    <scope>NUCLEOTIDE SEQUENCE [LARGE SCALE GENOMIC DNA]</scope>
    <source>
        <strain evidence="2 3">CBS 101986</strain>
    </source>
</reference>
<evidence type="ECO:0000313" key="3">
    <source>
        <dbReference type="Proteomes" id="UP000567179"/>
    </source>
</evidence>
<protein>
    <submittedName>
        <fullName evidence="2">Uncharacterized protein</fullName>
    </submittedName>
</protein>
<dbReference type="Proteomes" id="UP000567179">
    <property type="component" value="Unassembled WGS sequence"/>
</dbReference>
<gene>
    <name evidence="2" type="ORF">D9619_010474</name>
</gene>
<feature type="region of interest" description="Disordered" evidence="1">
    <location>
        <begin position="406"/>
        <end position="427"/>
    </location>
</feature>
<evidence type="ECO:0000256" key="1">
    <source>
        <dbReference type="SAM" id="MobiDB-lite"/>
    </source>
</evidence>